<keyword evidence="1" id="KW-0732">Signal</keyword>
<feature type="chain" id="PRO_5046858246" evidence="1">
    <location>
        <begin position="20"/>
        <end position="183"/>
    </location>
</feature>
<dbReference type="PROSITE" id="PS51257">
    <property type="entry name" value="PROKAR_LIPOPROTEIN"/>
    <property type="match status" value="1"/>
</dbReference>
<proteinExistence type="predicted"/>
<dbReference type="PANTHER" id="PTHR36933:SF1">
    <property type="entry name" value="SLL0788 PROTEIN"/>
    <property type="match status" value="1"/>
</dbReference>
<reference evidence="3 4" key="1">
    <citation type="submission" date="2021-03" db="EMBL/GenBank/DDBJ databases">
        <title>Sequencing the genomes of 1000 actinobacteria strains.</title>
        <authorList>
            <person name="Klenk H.-P."/>
        </authorList>
    </citation>
    <scope>NUCLEOTIDE SEQUENCE [LARGE SCALE GENOMIC DNA]</scope>
    <source>
        <strain evidence="3 4">DSM 45510</strain>
    </source>
</reference>
<dbReference type="PANTHER" id="PTHR36933">
    <property type="entry name" value="SLL0788 PROTEIN"/>
    <property type="match status" value="1"/>
</dbReference>
<feature type="domain" description="DUF305" evidence="2">
    <location>
        <begin position="39"/>
        <end position="180"/>
    </location>
</feature>
<sequence length="183" mass="19469">MRTKSFALLASLFAAVLLAGCSASGEENPPATGAGNESDIRFSQQMIPHHQQTLEIAALAEQRGTMPLVKETAKEIAATETAEIEQMAGWLRSWNVEVPAGGAHAGHTMPGMLTLQDIAALENAKGADFDQMWLTTLAKHLREGVAMAKNVQLTGAHQETKALAQEIVEGQEAKIAEITQASP</sequence>
<evidence type="ECO:0000259" key="2">
    <source>
        <dbReference type="Pfam" id="PF03713"/>
    </source>
</evidence>
<evidence type="ECO:0000313" key="3">
    <source>
        <dbReference type="EMBL" id="MBP2185851.1"/>
    </source>
</evidence>
<name>A0ABS4Q2E4_9PSEU</name>
<protein>
    <submittedName>
        <fullName evidence="3">Uncharacterized protein (DUF305 family)</fullName>
    </submittedName>
</protein>
<dbReference type="Proteomes" id="UP000741013">
    <property type="component" value="Unassembled WGS sequence"/>
</dbReference>
<dbReference type="RefSeq" id="WP_209668684.1">
    <property type="nucleotide sequence ID" value="NZ_JAGGMS010000001.1"/>
</dbReference>
<dbReference type="EMBL" id="JAGGMS010000001">
    <property type="protein sequence ID" value="MBP2185851.1"/>
    <property type="molecule type" value="Genomic_DNA"/>
</dbReference>
<organism evidence="3 4">
    <name type="scientific">Amycolatopsis magusensis</name>
    <dbReference type="NCBI Taxonomy" id="882444"/>
    <lineage>
        <taxon>Bacteria</taxon>
        <taxon>Bacillati</taxon>
        <taxon>Actinomycetota</taxon>
        <taxon>Actinomycetes</taxon>
        <taxon>Pseudonocardiales</taxon>
        <taxon>Pseudonocardiaceae</taxon>
        <taxon>Amycolatopsis</taxon>
    </lineage>
</organism>
<keyword evidence="4" id="KW-1185">Reference proteome</keyword>
<dbReference type="InterPro" id="IPR012347">
    <property type="entry name" value="Ferritin-like"/>
</dbReference>
<evidence type="ECO:0000256" key="1">
    <source>
        <dbReference type="SAM" id="SignalP"/>
    </source>
</evidence>
<evidence type="ECO:0000313" key="4">
    <source>
        <dbReference type="Proteomes" id="UP000741013"/>
    </source>
</evidence>
<dbReference type="Gene3D" id="1.20.1260.10">
    <property type="match status" value="1"/>
</dbReference>
<gene>
    <name evidence="3" type="ORF">JOM49_007377</name>
</gene>
<accession>A0ABS4Q2E4</accession>
<feature type="signal peptide" evidence="1">
    <location>
        <begin position="1"/>
        <end position="19"/>
    </location>
</feature>
<comment type="caution">
    <text evidence="3">The sequence shown here is derived from an EMBL/GenBank/DDBJ whole genome shotgun (WGS) entry which is preliminary data.</text>
</comment>
<dbReference type="Pfam" id="PF03713">
    <property type="entry name" value="DUF305"/>
    <property type="match status" value="1"/>
</dbReference>
<dbReference type="InterPro" id="IPR005183">
    <property type="entry name" value="DUF305_CopM-like"/>
</dbReference>